<accession>A0A918R3V0</accession>
<dbReference type="Proteomes" id="UP000636004">
    <property type="component" value="Unassembled WGS sequence"/>
</dbReference>
<gene>
    <name evidence="1" type="ORF">GCM10007028_23560</name>
</gene>
<organism evidence="1 2">
    <name type="scientific">Algibacter mikhailovii</name>
    <dbReference type="NCBI Taxonomy" id="425498"/>
    <lineage>
        <taxon>Bacteria</taxon>
        <taxon>Pseudomonadati</taxon>
        <taxon>Bacteroidota</taxon>
        <taxon>Flavobacteriia</taxon>
        <taxon>Flavobacteriales</taxon>
        <taxon>Flavobacteriaceae</taxon>
        <taxon>Algibacter</taxon>
    </lineage>
</organism>
<evidence type="ECO:0000313" key="1">
    <source>
        <dbReference type="EMBL" id="GGZ84824.1"/>
    </source>
</evidence>
<dbReference type="AlphaFoldDB" id="A0A918R3V0"/>
<sequence length="159" mass="18154">MKLARILFWNILLLASCGRYNKTNSNAVLNENRVTNELAQEQIKAFEYTAALRGNYQKTTISKEAILTSKKRGGNPVKQPCTLEDWAKLMDLLELIELEQLHKFEPPSKDFQFDGASLARLRIISKDKIYETQGFDHGNPPKEVTDLVKEILSISENIE</sequence>
<dbReference type="EMBL" id="BMWZ01000005">
    <property type="protein sequence ID" value="GGZ84824.1"/>
    <property type="molecule type" value="Genomic_DNA"/>
</dbReference>
<keyword evidence="2" id="KW-1185">Reference proteome</keyword>
<proteinExistence type="predicted"/>
<dbReference type="PROSITE" id="PS51257">
    <property type="entry name" value="PROKAR_LIPOPROTEIN"/>
    <property type="match status" value="1"/>
</dbReference>
<reference evidence="1" key="1">
    <citation type="journal article" date="2014" name="Int. J. Syst. Evol. Microbiol.">
        <title>Complete genome sequence of Corynebacterium casei LMG S-19264T (=DSM 44701T), isolated from a smear-ripened cheese.</title>
        <authorList>
            <consortium name="US DOE Joint Genome Institute (JGI-PGF)"/>
            <person name="Walter F."/>
            <person name="Albersmeier A."/>
            <person name="Kalinowski J."/>
            <person name="Ruckert C."/>
        </authorList>
    </citation>
    <scope>NUCLEOTIDE SEQUENCE</scope>
    <source>
        <strain evidence="1">KCTC 12710</strain>
    </source>
</reference>
<reference evidence="1" key="2">
    <citation type="submission" date="2020-09" db="EMBL/GenBank/DDBJ databases">
        <authorList>
            <person name="Sun Q."/>
            <person name="Kim S."/>
        </authorList>
    </citation>
    <scope>NUCLEOTIDE SEQUENCE</scope>
    <source>
        <strain evidence="1">KCTC 12710</strain>
    </source>
</reference>
<dbReference type="RefSeq" id="WP_189361012.1">
    <property type="nucleotide sequence ID" value="NZ_BMWZ01000005.1"/>
</dbReference>
<protein>
    <recommendedName>
        <fullName evidence="3">Lipoprotein</fullName>
    </recommendedName>
</protein>
<evidence type="ECO:0008006" key="3">
    <source>
        <dbReference type="Google" id="ProtNLM"/>
    </source>
</evidence>
<comment type="caution">
    <text evidence="1">The sequence shown here is derived from an EMBL/GenBank/DDBJ whole genome shotgun (WGS) entry which is preliminary data.</text>
</comment>
<evidence type="ECO:0000313" key="2">
    <source>
        <dbReference type="Proteomes" id="UP000636004"/>
    </source>
</evidence>
<name>A0A918R3V0_9FLAO</name>